<dbReference type="Pfam" id="PF07724">
    <property type="entry name" value="AAA_2"/>
    <property type="match status" value="1"/>
</dbReference>
<proteinExistence type="predicted"/>
<organism evidence="6 7">
    <name type="scientific">Artemisia annua</name>
    <name type="common">Sweet wormwood</name>
    <dbReference type="NCBI Taxonomy" id="35608"/>
    <lineage>
        <taxon>Eukaryota</taxon>
        <taxon>Viridiplantae</taxon>
        <taxon>Streptophyta</taxon>
        <taxon>Embryophyta</taxon>
        <taxon>Tracheophyta</taxon>
        <taxon>Spermatophyta</taxon>
        <taxon>Magnoliopsida</taxon>
        <taxon>eudicotyledons</taxon>
        <taxon>Gunneridae</taxon>
        <taxon>Pentapetalae</taxon>
        <taxon>asterids</taxon>
        <taxon>campanulids</taxon>
        <taxon>Asterales</taxon>
        <taxon>Asteraceae</taxon>
        <taxon>Asteroideae</taxon>
        <taxon>Anthemideae</taxon>
        <taxon>Artemisiinae</taxon>
        <taxon>Artemisia</taxon>
    </lineage>
</organism>
<dbReference type="AlphaFoldDB" id="A0A2U1L4N9"/>
<feature type="coiled-coil region" evidence="3">
    <location>
        <begin position="304"/>
        <end position="331"/>
    </location>
</feature>
<evidence type="ECO:0000256" key="1">
    <source>
        <dbReference type="ARBA" id="ARBA00022741"/>
    </source>
</evidence>
<keyword evidence="1" id="KW-0547">Nucleotide-binding</keyword>
<gene>
    <name evidence="6" type="ORF">CTI12_AA510550</name>
</gene>
<dbReference type="InterPro" id="IPR001270">
    <property type="entry name" value="ClpA/B"/>
</dbReference>
<evidence type="ECO:0000256" key="2">
    <source>
        <dbReference type="ARBA" id="ARBA00022840"/>
    </source>
</evidence>
<feature type="domain" description="ClpA/ClpB AAA lid" evidence="5">
    <location>
        <begin position="215"/>
        <end position="312"/>
    </location>
</feature>
<dbReference type="InterPro" id="IPR041546">
    <property type="entry name" value="ClpA/ClpB_AAA_lid"/>
</dbReference>
<name>A0A2U1L4N9_ARTAN</name>
<evidence type="ECO:0000313" key="6">
    <source>
        <dbReference type="EMBL" id="PWA43965.1"/>
    </source>
</evidence>
<dbReference type="Gene3D" id="1.10.8.60">
    <property type="match status" value="1"/>
</dbReference>
<protein>
    <submittedName>
        <fullName evidence="6">Casein lytic proteinase B3</fullName>
    </submittedName>
</protein>
<dbReference type="GO" id="GO:0005737">
    <property type="term" value="C:cytoplasm"/>
    <property type="evidence" value="ECO:0007669"/>
    <property type="project" value="TreeGrafter"/>
</dbReference>
<sequence>MRRLIIYPPLLTPSKLDARFLAENTTQQQSMFLKQHTNVLLTEKGRLVRAGIILAHCWWSRIIFSYVDQGEYFLRVGSLAAEVSYIYNNIKFILVLCGRITHPKSLEKHRNLLQKYGQALMAMAGEGKLDWLSQRIMQGDVPQALMNRKLISMDMGALIAGKSEDGLEAVLKEPMLRYGELQCIGATTLDAHSVYFEKDPTLEHCFQQVYANQPTEEDTVIILRGLRERYELHPGARISDSALVEAAILLSFCVFVAIAAIDVVDEAAGKLKMEITSKPTALDEINRSVLQLEMERLSLTSITDKASKDRLNLLEAELALLKKKQAELIEQWEHEKSLMYNMQSIRKNKWTGIPLSKLKQSKTPTFGGRGHEDGGQLTEKVRMRPYAVVLFDETEKAHPNVFNVFLQILDDGRLTDSHGHRVSFTKTIIIMTSNVGSQHILDTEDCFMPKEIDLEIIKQRVKAAARSIFRPEFINRIDEYILFRPLDRSQINIIAQ</sequence>
<keyword evidence="3" id="KW-0175">Coiled coil</keyword>
<dbReference type="EMBL" id="PKPP01011533">
    <property type="protein sequence ID" value="PWA43965.1"/>
    <property type="molecule type" value="Genomic_DNA"/>
</dbReference>
<feature type="domain" description="ATPase AAA-type core" evidence="4">
    <location>
        <begin position="338"/>
        <end position="479"/>
    </location>
</feature>
<dbReference type="OrthoDB" id="47330at2759"/>
<evidence type="ECO:0000259" key="5">
    <source>
        <dbReference type="Pfam" id="PF17871"/>
    </source>
</evidence>
<dbReference type="GO" id="GO:0005524">
    <property type="term" value="F:ATP binding"/>
    <property type="evidence" value="ECO:0007669"/>
    <property type="project" value="UniProtKB-KW"/>
</dbReference>
<dbReference type="Pfam" id="PF17871">
    <property type="entry name" value="AAA_lid_9"/>
    <property type="match status" value="1"/>
</dbReference>
<reference evidence="6 7" key="1">
    <citation type="journal article" date="2018" name="Mol. Plant">
        <title>The genome of Artemisia annua provides insight into the evolution of Asteraceae family and artemisinin biosynthesis.</title>
        <authorList>
            <person name="Shen Q."/>
            <person name="Zhang L."/>
            <person name="Liao Z."/>
            <person name="Wang S."/>
            <person name="Yan T."/>
            <person name="Shi P."/>
            <person name="Liu M."/>
            <person name="Fu X."/>
            <person name="Pan Q."/>
            <person name="Wang Y."/>
            <person name="Lv Z."/>
            <person name="Lu X."/>
            <person name="Zhang F."/>
            <person name="Jiang W."/>
            <person name="Ma Y."/>
            <person name="Chen M."/>
            <person name="Hao X."/>
            <person name="Li L."/>
            <person name="Tang Y."/>
            <person name="Lv G."/>
            <person name="Zhou Y."/>
            <person name="Sun X."/>
            <person name="Brodelius P.E."/>
            <person name="Rose J.K.C."/>
            <person name="Tang K."/>
        </authorList>
    </citation>
    <scope>NUCLEOTIDE SEQUENCE [LARGE SCALE GENOMIC DNA]</scope>
    <source>
        <strain evidence="7">cv. Huhao1</strain>
        <tissue evidence="6">Leaf</tissue>
    </source>
</reference>
<dbReference type="InterPro" id="IPR050130">
    <property type="entry name" value="ClpA_ClpB"/>
</dbReference>
<dbReference type="STRING" id="35608.A0A2U1L4N9"/>
<dbReference type="PANTHER" id="PTHR11638">
    <property type="entry name" value="ATP-DEPENDENT CLP PROTEASE"/>
    <property type="match status" value="1"/>
</dbReference>
<accession>A0A2U1L4N9</accession>
<dbReference type="SUPFAM" id="SSF52540">
    <property type="entry name" value="P-loop containing nucleoside triphosphate hydrolases"/>
    <property type="match status" value="2"/>
</dbReference>
<evidence type="ECO:0000256" key="3">
    <source>
        <dbReference type="SAM" id="Coils"/>
    </source>
</evidence>
<keyword evidence="7" id="KW-1185">Reference proteome</keyword>
<comment type="caution">
    <text evidence="6">The sequence shown here is derived from an EMBL/GenBank/DDBJ whole genome shotgun (WGS) entry which is preliminary data.</text>
</comment>
<dbReference type="InterPro" id="IPR003959">
    <property type="entry name" value="ATPase_AAA_core"/>
</dbReference>
<dbReference type="GO" id="GO:0016887">
    <property type="term" value="F:ATP hydrolysis activity"/>
    <property type="evidence" value="ECO:0007669"/>
    <property type="project" value="InterPro"/>
</dbReference>
<dbReference type="GO" id="GO:0034605">
    <property type="term" value="P:cellular response to heat"/>
    <property type="evidence" value="ECO:0007669"/>
    <property type="project" value="TreeGrafter"/>
</dbReference>
<dbReference type="InterPro" id="IPR027417">
    <property type="entry name" value="P-loop_NTPase"/>
</dbReference>
<evidence type="ECO:0000259" key="4">
    <source>
        <dbReference type="Pfam" id="PF07724"/>
    </source>
</evidence>
<evidence type="ECO:0000313" key="7">
    <source>
        <dbReference type="Proteomes" id="UP000245207"/>
    </source>
</evidence>
<dbReference type="PANTHER" id="PTHR11638:SF18">
    <property type="entry name" value="HEAT SHOCK PROTEIN 104"/>
    <property type="match status" value="1"/>
</dbReference>
<keyword evidence="2" id="KW-0067">ATP-binding</keyword>
<dbReference type="Gene3D" id="3.40.50.300">
    <property type="entry name" value="P-loop containing nucleotide triphosphate hydrolases"/>
    <property type="match status" value="2"/>
</dbReference>
<dbReference type="PRINTS" id="PR00300">
    <property type="entry name" value="CLPPROTEASEA"/>
</dbReference>
<dbReference type="Proteomes" id="UP000245207">
    <property type="component" value="Unassembled WGS sequence"/>
</dbReference>